<accession>A0A1M5SKT6</accession>
<dbReference type="EMBL" id="FQXN01000003">
    <property type="protein sequence ID" value="SHH39095.1"/>
    <property type="molecule type" value="Genomic_DNA"/>
</dbReference>
<protein>
    <recommendedName>
        <fullName evidence="3">DUF3783 domain-containing protein</fullName>
    </recommendedName>
</protein>
<gene>
    <name evidence="1" type="ORF">SAMN02745199_0929</name>
</gene>
<keyword evidence="2" id="KW-1185">Reference proteome</keyword>
<organism evidence="1 2">
    <name type="scientific">Thermosipho atlanticus DSM 15807</name>
    <dbReference type="NCBI Taxonomy" id="1123380"/>
    <lineage>
        <taxon>Bacteria</taxon>
        <taxon>Thermotogati</taxon>
        <taxon>Thermotogota</taxon>
        <taxon>Thermotogae</taxon>
        <taxon>Thermotogales</taxon>
        <taxon>Fervidobacteriaceae</taxon>
        <taxon>Thermosipho</taxon>
    </lineage>
</organism>
<dbReference type="RefSeq" id="WP_073072764.1">
    <property type="nucleotide sequence ID" value="NZ_FQXN01000003.1"/>
</dbReference>
<dbReference type="STRING" id="1123380.SAMN02745199_0929"/>
<dbReference type="Pfam" id="PF12646">
    <property type="entry name" value="DUF3783"/>
    <property type="match status" value="1"/>
</dbReference>
<proteinExistence type="predicted"/>
<dbReference type="InterPro" id="IPR016621">
    <property type="entry name" value="UCP014543"/>
</dbReference>
<sequence length="69" mass="8327">MKKEKSFIILHGFKDVEIKKAIKVLKENFPDKELIFATSTPTNMKWSLEVLLRELEKEYEEMKKLRKEK</sequence>
<reference evidence="2" key="1">
    <citation type="submission" date="2016-11" db="EMBL/GenBank/DDBJ databases">
        <authorList>
            <person name="Varghese N."/>
            <person name="Submissions S."/>
        </authorList>
    </citation>
    <scope>NUCLEOTIDE SEQUENCE [LARGE SCALE GENOMIC DNA]</scope>
    <source>
        <strain evidence="2">DSM 15807</strain>
    </source>
</reference>
<evidence type="ECO:0000313" key="1">
    <source>
        <dbReference type="EMBL" id="SHH39095.1"/>
    </source>
</evidence>
<dbReference type="OrthoDB" id="48719at2"/>
<dbReference type="AlphaFoldDB" id="A0A1M5SKT6"/>
<name>A0A1M5SKT6_9BACT</name>
<dbReference type="Proteomes" id="UP000242592">
    <property type="component" value="Unassembled WGS sequence"/>
</dbReference>
<evidence type="ECO:0000313" key="2">
    <source>
        <dbReference type="Proteomes" id="UP000242592"/>
    </source>
</evidence>
<evidence type="ECO:0008006" key="3">
    <source>
        <dbReference type="Google" id="ProtNLM"/>
    </source>
</evidence>